<organism evidence="3 4">
    <name type="scientific">Meloidogyne javanica</name>
    <name type="common">Root-knot nematode worm</name>
    <dbReference type="NCBI Taxonomy" id="6303"/>
    <lineage>
        <taxon>Eukaryota</taxon>
        <taxon>Metazoa</taxon>
        <taxon>Ecdysozoa</taxon>
        <taxon>Nematoda</taxon>
        <taxon>Chromadorea</taxon>
        <taxon>Rhabditida</taxon>
        <taxon>Tylenchina</taxon>
        <taxon>Tylenchomorpha</taxon>
        <taxon>Tylenchoidea</taxon>
        <taxon>Meloidogynidae</taxon>
        <taxon>Meloidogyninae</taxon>
        <taxon>Meloidogyne</taxon>
        <taxon>Meloidogyne incognita group</taxon>
    </lineage>
</organism>
<keyword evidence="3" id="KW-1185">Reference proteome</keyword>
<dbReference type="PROSITE" id="PS50102">
    <property type="entry name" value="RRM"/>
    <property type="match status" value="1"/>
</dbReference>
<protein>
    <submittedName>
        <fullName evidence="4">RRM domain-containing protein</fullName>
    </submittedName>
</protein>
<feature type="domain" description="RRM" evidence="2">
    <location>
        <begin position="318"/>
        <end position="390"/>
    </location>
</feature>
<reference evidence="4" key="1">
    <citation type="submission" date="2022-11" db="UniProtKB">
        <authorList>
            <consortium name="WormBaseParasite"/>
        </authorList>
    </citation>
    <scope>IDENTIFICATION</scope>
</reference>
<evidence type="ECO:0000259" key="2">
    <source>
        <dbReference type="PROSITE" id="PS50102"/>
    </source>
</evidence>
<dbReference type="InterPro" id="IPR000504">
    <property type="entry name" value="RRM_dom"/>
</dbReference>
<sequence>MVNQLEISASKLQLGHRFDETPTFVLHAIPGSIDQSRECYETIADQHPQVIYVIHILPSKDSLEYQVLKEHTLAGALVGQGVLAENALAYFKCYELDEVMANMNQWIGRRLAQITARRTFGQTAAFSGIACARSTSLTESSAGSSSQLSIYDEETDKAEVNTSLATKPARKIPRFDSPNAGSSITDLQRQVLEAQLSNQNKISSSLDKFNNFLDKATPILDKINQYYGTQLSAFEDNYRLTVATGANATNLFSGEGKNFDRRSPSFNTQNDFEQCVDVVLHSSSFQNNFGGRPQQTNNNNKPFNVRDLNSCNEGGRENEVLVKGYPPNFNKYQIASLFSHFRPLNVQYMEGGETLIQFANKFHAVQVIEQYNGRKYEDEGFILQVRAAAKDDPTQKIVAVKTKLASLLLMVTTSKAVGGENENTSVTSEENKEGW</sequence>
<proteinExistence type="predicted"/>
<evidence type="ECO:0000313" key="3">
    <source>
        <dbReference type="Proteomes" id="UP000887561"/>
    </source>
</evidence>
<keyword evidence="1" id="KW-0694">RNA-binding</keyword>
<dbReference type="SUPFAM" id="SSF54928">
    <property type="entry name" value="RNA-binding domain, RBD"/>
    <property type="match status" value="1"/>
</dbReference>
<dbReference type="AlphaFoldDB" id="A0A915MCD8"/>
<dbReference type="Proteomes" id="UP000887561">
    <property type="component" value="Unplaced"/>
</dbReference>
<evidence type="ECO:0000256" key="1">
    <source>
        <dbReference type="PROSITE-ProRule" id="PRU00176"/>
    </source>
</evidence>
<dbReference type="GO" id="GO:0003723">
    <property type="term" value="F:RNA binding"/>
    <property type="evidence" value="ECO:0007669"/>
    <property type="project" value="UniProtKB-UniRule"/>
</dbReference>
<name>A0A915MCD8_MELJA</name>
<dbReference type="WBParaSite" id="scaffold34572_cov182.g21404">
    <property type="protein sequence ID" value="scaffold34572_cov182.g21404"/>
    <property type="gene ID" value="scaffold34572_cov182.g21404"/>
</dbReference>
<accession>A0A915MCD8</accession>
<dbReference type="InterPro" id="IPR035979">
    <property type="entry name" value="RBD_domain_sf"/>
</dbReference>
<evidence type="ECO:0000313" key="4">
    <source>
        <dbReference type="WBParaSite" id="scaffold34572_cov182.g21404"/>
    </source>
</evidence>
<dbReference type="CDD" id="cd00590">
    <property type="entry name" value="RRM_SF"/>
    <property type="match status" value="1"/>
</dbReference>